<keyword evidence="2" id="KW-0560">Oxidoreductase</keyword>
<dbReference type="RefSeq" id="WP_344037370.1">
    <property type="nucleotide sequence ID" value="NZ_BAAAKE010000007.1"/>
</dbReference>
<keyword evidence="2" id="KW-0349">Heme</keyword>
<dbReference type="CDD" id="cd11029">
    <property type="entry name" value="CYP107-like"/>
    <property type="match status" value="1"/>
</dbReference>
<keyword evidence="4" id="KW-1185">Reference proteome</keyword>
<dbReference type="PANTHER" id="PTHR46696:SF1">
    <property type="entry name" value="CYTOCHROME P450 YJIB-RELATED"/>
    <property type="match status" value="1"/>
</dbReference>
<accession>A0ABV9YFW3</accession>
<keyword evidence="2" id="KW-0503">Monooxygenase</keyword>
<dbReference type="Gene3D" id="1.10.630.10">
    <property type="entry name" value="Cytochrome P450"/>
    <property type="match status" value="1"/>
</dbReference>
<comment type="caution">
    <text evidence="3">The sequence shown here is derived from an EMBL/GenBank/DDBJ whole genome shotgun (WGS) entry which is preliminary data.</text>
</comment>
<dbReference type="PANTHER" id="PTHR46696">
    <property type="entry name" value="P450, PUTATIVE (EUROFUNG)-RELATED"/>
    <property type="match status" value="1"/>
</dbReference>
<proteinExistence type="inferred from homology"/>
<keyword evidence="2" id="KW-0408">Iron</keyword>
<evidence type="ECO:0000313" key="4">
    <source>
        <dbReference type="Proteomes" id="UP001595833"/>
    </source>
</evidence>
<protein>
    <submittedName>
        <fullName evidence="3">Cytochrome P450</fullName>
    </submittedName>
</protein>
<dbReference type="PROSITE" id="PS00086">
    <property type="entry name" value="CYTOCHROME_P450"/>
    <property type="match status" value="1"/>
</dbReference>
<keyword evidence="2" id="KW-0479">Metal-binding</keyword>
<name>A0ABV9YFW3_9PSEU</name>
<dbReference type="Proteomes" id="UP001595833">
    <property type="component" value="Unassembled WGS sequence"/>
</dbReference>
<evidence type="ECO:0000256" key="2">
    <source>
        <dbReference type="RuleBase" id="RU000461"/>
    </source>
</evidence>
<dbReference type="EMBL" id="JBHSJB010000053">
    <property type="protein sequence ID" value="MFC5060400.1"/>
    <property type="molecule type" value="Genomic_DNA"/>
</dbReference>
<sequence length="363" mass="39154">MRIDEAFFQDPYPRYDEHRRTGPVRVDMPDGTRPWLLTRHADVVAALAHQHLSSAIAPTGMMSHTDAPEHTRLRALVVRAFGARRVDALRPRVEAITEELLDAWAGRDEVDLVATYAIPLPLRVIGELMGLPPADHVVLRRLTDDLVHPERMGDAYVRLAEHLARFAAAKEPGDDLTTALLADRDAGLLTDTELVAMLVLLITAGHETTVQLIGNGVLALLRNPDRWAELVADPDLAPAAVDELLRFDGPISPGVLRVATADVALGGVVIPAGDLVLISVAAANRDPERFPDPGALTFGRGAHLAFGHGAHYCLGARLARLEGEVALTALLRRYPRTTLAGGGVTWRHAISRGVTALPVRPAG</sequence>
<dbReference type="PRINTS" id="PR00359">
    <property type="entry name" value="BP450"/>
</dbReference>
<dbReference type="SUPFAM" id="SSF48264">
    <property type="entry name" value="Cytochrome P450"/>
    <property type="match status" value="1"/>
</dbReference>
<dbReference type="InterPro" id="IPR002397">
    <property type="entry name" value="Cyt_P450_B"/>
</dbReference>
<evidence type="ECO:0000256" key="1">
    <source>
        <dbReference type="ARBA" id="ARBA00010617"/>
    </source>
</evidence>
<gene>
    <name evidence="3" type="ORF">ACFPFM_42380</name>
</gene>
<reference evidence="4" key="1">
    <citation type="journal article" date="2019" name="Int. J. Syst. Evol. Microbiol.">
        <title>The Global Catalogue of Microorganisms (GCM) 10K type strain sequencing project: providing services to taxonomists for standard genome sequencing and annotation.</title>
        <authorList>
            <consortium name="The Broad Institute Genomics Platform"/>
            <consortium name="The Broad Institute Genome Sequencing Center for Infectious Disease"/>
            <person name="Wu L."/>
            <person name="Ma J."/>
        </authorList>
    </citation>
    <scope>NUCLEOTIDE SEQUENCE [LARGE SCALE GENOMIC DNA]</scope>
    <source>
        <strain evidence="4">KCTC 12848</strain>
    </source>
</reference>
<dbReference type="InterPro" id="IPR001128">
    <property type="entry name" value="Cyt_P450"/>
</dbReference>
<evidence type="ECO:0000313" key="3">
    <source>
        <dbReference type="EMBL" id="MFC5060400.1"/>
    </source>
</evidence>
<dbReference type="InterPro" id="IPR036396">
    <property type="entry name" value="Cyt_P450_sf"/>
</dbReference>
<organism evidence="3 4">
    <name type="scientific">Saccharothrix xinjiangensis</name>
    <dbReference type="NCBI Taxonomy" id="204798"/>
    <lineage>
        <taxon>Bacteria</taxon>
        <taxon>Bacillati</taxon>
        <taxon>Actinomycetota</taxon>
        <taxon>Actinomycetes</taxon>
        <taxon>Pseudonocardiales</taxon>
        <taxon>Pseudonocardiaceae</taxon>
        <taxon>Saccharothrix</taxon>
    </lineage>
</organism>
<dbReference type="InterPro" id="IPR017972">
    <property type="entry name" value="Cyt_P450_CS"/>
</dbReference>
<dbReference type="Pfam" id="PF00067">
    <property type="entry name" value="p450"/>
    <property type="match status" value="1"/>
</dbReference>
<dbReference type="PRINTS" id="PR00385">
    <property type="entry name" value="P450"/>
</dbReference>
<comment type="similarity">
    <text evidence="1 2">Belongs to the cytochrome P450 family.</text>
</comment>